<comment type="similarity">
    <text evidence="2">Belongs to the metallo-dependent hydrolases superfamily. Peptidase M19 family.</text>
</comment>
<dbReference type="InterPro" id="IPR032466">
    <property type="entry name" value="Metal_Hydrolase"/>
</dbReference>
<organism evidence="3 4">
    <name type="scientific">Aureobasidium melanogenum</name>
    <name type="common">Aureobasidium pullulans var. melanogenum</name>
    <dbReference type="NCBI Taxonomy" id="46634"/>
    <lineage>
        <taxon>Eukaryota</taxon>
        <taxon>Fungi</taxon>
        <taxon>Dikarya</taxon>
        <taxon>Ascomycota</taxon>
        <taxon>Pezizomycotina</taxon>
        <taxon>Dothideomycetes</taxon>
        <taxon>Dothideomycetidae</taxon>
        <taxon>Dothideales</taxon>
        <taxon>Saccotheciaceae</taxon>
        <taxon>Aureobasidium</taxon>
    </lineage>
</organism>
<comment type="catalytic activity">
    <reaction evidence="2">
        <text>an L-aminoacyl-L-amino acid + H2O = 2 an L-alpha-amino acid</text>
        <dbReference type="Rhea" id="RHEA:48940"/>
        <dbReference type="ChEBI" id="CHEBI:15377"/>
        <dbReference type="ChEBI" id="CHEBI:59869"/>
        <dbReference type="ChEBI" id="CHEBI:77460"/>
        <dbReference type="EC" id="3.4.13.19"/>
    </reaction>
</comment>
<evidence type="ECO:0000256" key="1">
    <source>
        <dbReference type="ARBA" id="ARBA00022997"/>
    </source>
</evidence>
<dbReference type="AlphaFoldDB" id="A0A9P8K9A6"/>
<feature type="non-terminal residue" evidence="3">
    <location>
        <position position="1"/>
    </location>
</feature>
<dbReference type="OrthoDB" id="445695at2759"/>
<dbReference type="Gene3D" id="3.20.20.140">
    <property type="entry name" value="Metal-dependent hydrolases"/>
    <property type="match status" value="1"/>
</dbReference>
<keyword evidence="2" id="KW-0378">Hydrolase</keyword>
<dbReference type="PROSITE" id="PS51365">
    <property type="entry name" value="RENAL_DIPEPTIDASE_2"/>
    <property type="match status" value="1"/>
</dbReference>
<gene>
    <name evidence="3" type="ORF">KCV03_g4216</name>
</gene>
<comment type="cofactor">
    <cofactor evidence="2">
        <name>Zn(2+)</name>
        <dbReference type="ChEBI" id="CHEBI:29105"/>
    </cofactor>
</comment>
<keyword evidence="2" id="KW-0482">Metalloprotease</keyword>
<comment type="caution">
    <text evidence="3">The sequence shown here is derived from an EMBL/GenBank/DDBJ whole genome shotgun (WGS) entry which is preliminary data.</text>
</comment>
<dbReference type="PANTHER" id="PTHR10443:SF12">
    <property type="entry name" value="DIPEPTIDASE"/>
    <property type="match status" value="1"/>
</dbReference>
<dbReference type="EMBL" id="JAHFYH010000024">
    <property type="protein sequence ID" value="KAH0223648.1"/>
    <property type="molecule type" value="Genomic_DNA"/>
</dbReference>
<dbReference type="GO" id="GO:0006508">
    <property type="term" value="P:proteolysis"/>
    <property type="evidence" value="ECO:0007669"/>
    <property type="project" value="UniProtKB-KW"/>
</dbReference>
<dbReference type="Proteomes" id="UP000767238">
    <property type="component" value="Unassembled WGS sequence"/>
</dbReference>
<name>A0A9P8K9A6_AURME</name>
<dbReference type="SUPFAM" id="SSF51556">
    <property type="entry name" value="Metallo-dependent hydrolases"/>
    <property type="match status" value="1"/>
</dbReference>
<reference evidence="3" key="2">
    <citation type="submission" date="2021-08" db="EMBL/GenBank/DDBJ databases">
        <authorList>
            <person name="Gostincar C."/>
            <person name="Sun X."/>
            <person name="Song Z."/>
            <person name="Gunde-Cimerman N."/>
        </authorList>
    </citation>
    <scope>NUCLEOTIDE SEQUENCE</scope>
    <source>
        <strain evidence="3">EXF-8016</strain>
    </source>
</reference>
<evidence type="ECO:0000313" key="4">
    <source>
        <dbReference type="Proteomes" id="UP000767238"/>
    </source>
</evidence>
<reference evidence="3" key="1">
    <citation type="journal article" date="2021" name="J Fungi (Basel)">
        <title>Virulence traits and population genomics of the black yeast Aureobasidium melanogenum.</title>
        <authorList>
            <person name="Cernosa A."/>
            <person name="Sun X."/>
            <person name="Gostincar C."/>
            <person name="Fang C."/>
            <person name="Gunde-Cimerman N."/>
            <person name="Song Z."/>
        </authorList>
    </citation>
    <scope>NUCLEOTIDE SEQUENCE</scope>
    <source>
        <strain evidence="3">EXF-8016</strain>
    </source>
</reference>
<protein>
    <recommendedName>
        <fullName evidence="2">Dipeptidase</fullName>
        <ecNumber evidence="2">3.4.13.19</ecNumber>
    </recommendedName>
</protein>
<keyword evidence="1 2" id="KW-0224">Dipeptidase</keyword>
<keyword evidence="2" id="KW-0862">Zinc</keyword>
<dbReference type="Pfam" id="PF01244">
    <property type="entry name" value="Peptidase_M19"/>
    <property type="match status" value="1"/>
</dbReference>
<dbReference type="GO" id="GO:0046872">
    <property type="term" value="F:metal ion binding"/>
    <property type="evidence" value="ECO:0007669"/>
    <property type="project" value="UniProtKB-UniRule"/>
</dbReference>
<dbReference type="CDD" id="cd01301">
    <property type="entry name" value="rDP_like"/>
    <property type="match status" value="1"/>
</dbReference>
<evidence type="ECO:0000313" key="3">
    <source>
        <dbReference type="EMBL" id="KAH0223648.1"/>
    </source>
</evidence>
<keyword evidence="2" id="KW-0645">Protease</keyword>
<sequence length="718" mass="80834">MSDNNQVHPYQLLDIDERVKRVLRNTPLADGHNDLPQQPRCCFNGKIHNKPKFDLEKGFQRGMTDLPRLKQGAVGLQFWSICVPHLRGSEDFALTQYNDMCRDAIEQIDLSIRMVKQYPKDFELIFGPENVRNIYQQGKIACSLGLEGLHQAGNSISVIRAYHQLGIRYCTMTHVENNAFADSSTSKVGPVHGGLSRLGKAAVKEMNCLGMMVDLSHVSPEAAEQALKCTVAPVIFSHSNARGVFDCPRNVPDSVLDLVLANDGIVMVTFVPEHLAARRSEATVDMLLDHLFYMANRIGWEHVGLGSDFDGIASVIPGLEDCSRFPALLQAILDRGATEEHLALVAGENILRVWTEVAQVAERMQEDGVTPVEDVWEGREFWRYDGYYQMPDPDPEDNLGLDCNFTACCLFKWGKNFLLISVVRLVASTTSRSLTASQALFAPFSRFLTTKYYLHPHINTLPCATQTLLNMDDIQLDNLSIGGVARTRPLQFLDLPKEIRMMIYRYALHRRLIKNSFPALLSVSRLIRKEASTTFYRQNHFLLNLQPQPHTTTTVLGLDGKTREWLALIGPKHINNLRHVVFSFPGTKVYHFDYNEYFIDLSCRDAGGWDFSITTGPCRLFRTLQGDLDEAQSDTHYTEIADFLKKTGFPISDAVVADIKRNGIIRYTAALRCAQEVMDQFSDQCGEGKLVKPTIGGLEMIGRVFMAVEQARFGHDDH</sequence>
<dbReference type="InterPro" id="IPR008257">
    <property type="entry name" value="Pept_M19"/>
</dbReference>
<dbReference type="GO" id="GO:0070573">
    <property type="term" value="F:metallodipeptidase activity"/>
    <property type="evidence" value="ECO:0007669"/>
    <property type="project" value="InterPro"/>
</dbReference>
<keyword evidence="2" id="KW-0479">Metal-binding</keyword>
<accession>A0A9P8K9A6</accession>
<proteinExistence type="inferred from homology"/>
<evidence type="ECO:0000256" key="2">
    <source>
        <dbReference type="RuleBase" id="RU341113"/>
    </source>
</evidence>
<dbReference type="EC" id="3.4.13.19" evidence="2"/>
<dbReference type="PANTHER" id="PTHR10443">
    <property type="entry name" value="MICROSOMAL DIPEPTIDASE"/>
    <property type="match status" value="1"/>
</dbReference>